<evidence type="ECO:0000313" key="2">
    <source>
        <dbReference type="EMBL" id="KAG5851626.1"/>
    </source>
</evidence>
<accession>A0A9D3MMJ6</accession>
<feature type="compositionally biased region" description="Basic residues" evidence="1">
    <location>
        <begin position="1"/>
        <end position="14"/>
    </location>
</feature>
<dbReference type="AlphaFoldDB" id="A0A9D3MMJ6"/>
<feature type="region of interest" description="Disordered" evidence="1">
    <location>
        <begin position="1"/>
        <end position="26"/>
    </location>
</feature>
<sequence length="66" mass="8140">MQLAQPRKHRKRRLGQWERKRQQLRRGMNSCDRRWCVVQLQEINISEKKLVRSPRAFHDPFQEPSD</sequence>
<gene>
    <name evidence="2" type="ORF">ANANG_G00053640</name>
</gene>
<keyword evidence="3" id="KW-1185">Reference proteome</keyword>
<comment type="caution">
    <text evidence="2">The sequence shown here is derived from an EMBL/GenBank/DDBJ whole genome shotgun (WGS) entry which is preliminary data.</text>
</comment>
<proteinExistence type="predicted"/>
<evidence type="ECO:0000313" key="3">
    <source>
        <dbReference type="Proteomes" id="UP001044222"/>
    </source>
</evidence>
<dbReference type="Proteomes" id="UP001044222">
    <property type="component" value="Unassembled WGS sequence"/>
</dbReference>
<dbReference type="EMBL" id="JAFIRN010000003">
    <property type="protein sequence ID" value="KAG5851626.1"/>
    <property type="molecule type" value="Genomic_DNA"/>
</dbReference>
<organism evidence="2 3">
    <name type="scientific">Anguilla anguilla</name>
    <name type="common">European freshwater eel</name>
    <name type="synonym">Muraena anguilla</name>
    <dbReference type="NCBI Taxonomy" id="7936"/>
    <lineage>
        <taxon>Eukaryota</taxon>
        <taxon>Metazoa</taxon>
        <taxon>Chordata</taxon>
        <taxon>Craniata</taxon>
        <taxon>Vertebrata</taxon>
        <taxon>Euteleostomi</taxon>
        <taxon>Actinopterygii</taxon>
        <taxon>Neopterygii</taxon>
        <taxon>Teleostei</taxon>
        <taxon>Anguilliformes</taxon>
        <taxon>Anguillidae</taxon>
        <taxon>Anguilla</taxon>
    </lineage>
</organism>
<reference evidence="2" key="1">
    <citation type="submission" date="2021-01" db="EMBL/GenBank/DDBJ databases">
        <title>A chromosome-scale assembly of European eel, Anguilla anguilla.</title>
        <authorList>
            <person name="Henkel C."/>
            <person name="Jong-Raadsen S.A."/>
            <person name="Dufour S."/>
            <person name="Weltzien F.-A."/>
            <person name="Palstra A.P."/>
            <person name="Pelster B."/>
            <person name="Spaink H.P."/>
            <person name="Van Den Thillart G.E."/>
            <person name="Jansen H."/>
            <person name="Zahm M."/>
            <person name="Klopp C."/>
            <person name="Cedric C."/>
            <person name="Louis A."/>
            <person name="Berthelot C."/>
            <person name="Parey E."/>
            <person name="Roest Crollius H."/>
            <person name="Montfort J."/>
            <person name="Robinson-Rechavi M."/>
            <person name="Bucao C."/>
            <person name="Bouchez O."/>
            <person name="Gislard M."/>
            <person name="Lluch J."/>
            <person name="Milhes M."/>
            <person name="Lampietro C."/>
            <person name="Lopez Roques C."/>
            <person name="Donnadieu C."/>
            <person name="Braasch I."/>
            <person name="Desvignes T."/>
            <person name="Postlethwait J."/>
            <person name="Bobe J."/>
            <person name="Guiguen Y."/>
            <person name="Dirks R."/>
        </authorList>
    </citation>
    <scope>NUCLEOTIDE SEQUENCE</scope>
    <source>
        <strain evidence="2">Tag_6206</strain>
        <tissue evidence="2">Liver</tissue>
    </source>
</reference>
<protein>
    <submittedName>
        <fullName evidence="2">Uncharacterized protein</fullName>
    </submittedName>
</protein>
<evidence type="ECO:0000256" key="1">
    <source>
        <dbReference type="SAM" id="MobiDB-lite"/>
    </source>
</evidence>
<name>A0A9D3MMJ6_ANGAN</name>